<sequence length="137" mass="15492">MREFITTISSLIIIVCCFCSFLPSEESDVDQSRQDQFSGASGKFIQDDKPVSRSKLFKKVQAVKMKQGVLMFVTLEEEGGLREHYFQIRDRNVILCNLGDAKMPLDSIKFEEDGANTIIVTIPPMYDVDLLEALTSM</sequence>
<organism evidence="1 2">
    <name type="scientific">Gimesia maris</name>
    <dbReference type="NCBI Taxonomy" id="122"/>
    <lineage>
        <taxon>Bacteria</taxon>
        <taxon>Pseudomonadati</taxon>
        <taxon>Planctomycetota</taxon>
        <taxon>Planctomycetia</taxon>
        <taxon>Planctomycetales</taxon>
        <taxon>Planctomycetaceae</taxon>
        <taxon>Gimesia</taxon>
    </lineage>
</organism>
<evidence type="ECO:0000313" key="2">
    <source>
        <dbReference type="Proteomes" id="UP000263642"/>
    </source>
</evidence>
<name>A0A3D3RBA2_9PLAN</name>
<proteinExistence type="predicted"/>
<comment type="caution">
    <text evidence="1">The sequence shown here is derived from an EMBL/GenBank/DDBJ whole genome shotgun (WGS) entry which is preliminary data.</text>
</comment>
<reference evidence="1 2" key="1">
    <citation type="journal article" date="2018" name="Nat. Biotechnol.">
        <title>A standardized bacterial taxonomy based on genome phylogeny substantially revises the tree of life.</title>
        <authorList>
            <person name="Parks D.H."/>
            <person name="Chuvochina M."/>
            <person name="Waite D.W."/>
            <person name="Rinke C."/>
            <person name="Skarshewski A."/>
            <person name="Chaumeil P.A."/>
            <person name="Hugenholtz P."/>
        </authorList>
    </citation>
    <scope>NUCLEOTIDE SEQUENCE [LARGE SCALE GENOMIC DNA]</scope>
    <source>
        <strain evidence="1">UBA9375</strain>
    </source>
</reference>
<protein>
    <submittedName>
        <fullName evidence="1">Uncharacterized protein</fullName>
    </submittedName>
</protein>
<dbReference type="EMBL" id="DQAY01000149">
    <property type="protein sequence ID" value="HCO26079.1"/>
    <property type="molecule type" value="Genomic_DNA"/>
</dbReference>
<dbReference type="RefSeq" id="WP_278445187.1">
    <property type="nucleotide sequence ID" value="NZ_CAXBMG010000004.1"/>
</dbReference>
<dbReference type="Proteomes" id="UP000263642">
    <property type="component" value="Unassembled WGS sequence"/>
</dbReference>
<accession>A0A3D3RBA2</accession>
<gene>
    <name evidence="1" type="ORF">DIT97_24755</name>
</gene>
<dbReference type="AlphaFoldDB" id="A0A3D3RBA2"/>
<evidence type="ECO:0000313" key="1">
    <source>
        <dbReference type="EMBL" id="HCO26079.1"/>
    </source>
</evidence>